<protein>
    <submittedName>
        <fullName evidence="1">Uncharacterized protein</fullName>
    </submittedName>
</protein>
<gene>
    <name evidence="1" type="ORF">PMAYCL1PPCAC_27613</name>
</gene>
<feature type="non-terminal residue" evidence="1">
    <location>
        <position position="97"/>
    </location>
</feature>
<feature type="non-terminal residue" evidence="1">
    <location>
        <position position="1"/>
    </location>
</feature>
<organism evidence="1 2">
    <name type="scientific">Pristionchus mayeri</name>
    <dbReference type="NCBI Taxonomy" id="1317129"/>
    <lineage>
        <taxon>Eukaryota</taxon>
        <taxon>Metazoa</taxon>
        <taxon>Ecdysozoa</taxon>
        <taxon>Nematoda</taxon>
        <taxon>Chromadorea</taxon>
        <taxon>Rhabditida</taxon>
        <taxon>Rhabditina</taxon>
        <taxon>Diplogasteromorpha</taxon>
        <taxon>Diplogasteroidea</taxon>
        <taxon>Neodiplogasteridae</taxon>
        <taxon>Pristionchus</taxon>
    </lineage>
</organism>
<dbReference type="EMBL" id="BTRK01000006">
    <property type="protein sequence ID" value="GMR57418.1"/>
    <property type="molecule type" value="Genomic_DNA"/>
</dbReference>
<evidence type="ECO:0000313" key="1">
    <source>
        <dbReference type="EMBL" id="GMR57418.1"/>
    </source>
</evidence>
<reference evidence="2" key="1">
    <citation type="submission" date="2022-10" db="EMBL/GenBank/DDBJ databases">
        <title>Genome assembly of Pristionchus species.</title>
        <authorList>
            <person name="Yoshida K."/>
            <person name="Sommer R.J."/>
        </authorList>
    </citation>
    <scope>NUCLEOTIDE SEQUENCE [LARGE SCALE GENOMIC DNA]</scope>
    <source>
        <strain evidence="2">RS5460</strain>
    </source>
</reference>
<proteinExistence type="predicted"/>
<evidence type="ECO:0000313" key="2">
    <source>
        <dbReference type="Proteomes" id="UP001328107"/>
    </source>
</evidence>
<dbReference type="Proteomes" id="UP001328107">
    <property type="component" value="Unassembled WGS sequence"/>
</dbReference>
<keyword evidence="2" id="KW-1185">Reference proteome</keyword>
<comment type="caution">
    <text evidence="1">The sequence shown here is derived from an EMBL/GenBank/DDBJ whole genome shotgun (WGS) entry which is preliminary data.</text>
</comment>
<sequence>RIILFEDNLLLGESVAEGVLVLLNLGGDVGGEAGLDGLDLLVLGLGVLVRAEDLDDVTGGLLSLGGELGDSLAGLLGVGLDVVGELLELLDEFGGHY</sequence>
<dbReference type="AlphaFoldDB" id="A0AAN5I997"/>
<name>A0AAN5I997_9BILA</name>
<accession>A0AAN5I997</accession>